<proteinExistence type="predicted"/>
<accession>A0A7T7K7Y4</accession>
<dbReference type="KEGG" id="vg:63911776"/>
<organism evidence="1 2">
    <name type="scientific">Gordonia phage TinaLin</name>
    <dbReference type="NCBI Taxonomy" id="2797324"/>
    <lineage>
        <taxon>Viruses</taxon>
        <taxon>Duplodnaviria</taxon>
        <taxon>Heunggongvirae</taxon>
        <taxon>Uroviricota</taxon>
        <taxon>Caudoviricetes</taxon>
        <taxon>Ruthgordonvirinae</taxon>
        <taxon>Tinalinvirus</taxon>
        <taxon>Tinalinvirus tinalin</taxon>
    </lineage>
</organism>
<evidence type="ECO:0000313" key="2">
    <source>
        <dbReference type="Proteomes" id="UP000596151"/>
    </source>
</evidence>
<name>A0A7T7K7Y4_9CAUD</name>
<protein>
    <submittedName>
        <fullName evidence="1">Major tail protein</fullName>
    </submittedName>
</protein>
<reference evidence="1 2" key="1">
    <citation type="submission" date="2020-10" db="EMBL/GenBank/DDBJ databases">
        <authorList>
            <person name="Tina S.-P."/>
            <person name="Abby P."/>
            <person name="Briggs L.A."/>
            <person name="Washington J.M."/>
            <person name="Garlena R.A."/>
            <person name="Russell D.A."/>
            <person name="Pope W.H."/>
            <person name="Jacobs-Sera D."/>
            <person name="Hatfull G.F."/>
        </authorList>
    </citation>
    <scope>NUCLEOTIDE SEQUENCE [LARGE SCALE GENOMIC DNA]</scope>
</reference>
<sequence>MAYEEDAARIGVTGALRVGPIGSTFPEAMGAWATPFVDLGYISADGITESRDEDVEAFTPWQRKSPIRREKTREEVTFKTVLWESNFHTLSLYYGVGLDRWTTVPAAGGKPAVHSFAEGDDNPRDVRAFGIDMVDGVYARRAMIPYGEVTERGDIVYQRASIIAYEVTITAYVGPDGVSVVREFQEGWDVPELPAGGN</sequence>
<dbReference type="Pfam" id="PF25681">
    <property type="entry name" value="Phage_TTP_17"/>
    <property type="match status" value="1"/>
</dbReference>
<keyword evidence="2" id="KW-1185">Reference proteome</keyword>
<evidence type="ECO:0000313" key="1">
    <source>
        <dbReference type="EMBL" id="QQM15109.1"/>
    </source>
</evidence>
<dbReference type="RefSeq" id="YP_010051036.1">
    <property type="nucleotide sequence ID" value="NC_054437.1"/>
</dbReference>
<gene>
    <name evidence="1" type="primary">20</name>
    <name evidence="1" type="ORF">SEA_TINALIN_20</name>
</gene>
<dbReference type="InterPro" id="IPR058154">
    <property type="entry name" value="Bxb1_TTP-like"/>
</dbReference>
<dbReference type="EMBL" id="MW132713">
    <property type="protein sequence ID" value="QQM15109.1"/>
    <property type="molecule type" value="Genomic_DNA"/>
</dbReference>
<dbReference type="GeneID" id="63911776"/>
<dbReference type="Proteomes" id="UP000596151">
    <property type="component" value="Segment"/>
</dbReference>